<sequence length="52" mass="5823">MNKTGSATKVKLNSFDDLFGIEQPQSGIEQVQEIALTELQGFKEHPFKVLDD</sequence>
<organism evidence="1 2">
    <name type="scientific">Lachnoanaerobaculum saburreum DSM 3986</name>
    <dbReference type="NCBI Taxonomy" id="887325"/>
    <lineage>
        <taxon>Bacteria</taxon>
        <taxon>Bacillati</taxon>
        <taxon>Bacillota</taxon>
        <taxon>Clostridia</taxon>
        <taxon>Lachnospirales</taxon>
        <taxon>Lachnospiraceae</taxon>
        <taxon>Lachnoanaerobaculum</taxon>
    </lineage>
</organism>
<dbReference type="Proteomes" id="UP000003434">
    <property type="component" value="Unassembled WGS sequence"/>
</dbReference>
<protein>
    <submittedName>
        <fullName evidence="1">Uncharacterized protein</fullName>
    </submittedName>
</protein>
<dbReference type="eggNOG" id="COG1475">
    <property type="taxonomic scope" value="Bacteria"/>
</dbReference>
<dbReference type="AlphaFoldDB" id="E6LM08"/>
<gene>
    <name evidence="1" type="ORF">HMPREF0381_0993</name>
</gene>
<proteinExistence type="predicted"/>
<evidence type="ECO:0000313" key="1">
    <source>
        <dbReference type="EMBL" id="EFU77147.1"/>
    </source>
</evidence>
<accession>E6LM08</accession>
<dbReference type="HOGENOM" id="CLU_3081237_0_0_9"/>
<evidence type="ECO:0000313" key="2">
    <source>
        <dbReference type="Proteomes" id="UP000003434"/>
    </source>
</evidence>
<reference evidence="1 2" key="1">
    <citation type="submission" date="2010-12" db="EMBL/GenBank/DDBJ databases">
        <authorList>
            <person name="Muzny D."/>
            <person name="Qin X."/>
            <person name="Deng J."/>
            <person name="Jiang H."/>
            <person name="Liu Y."/>
            <person name="Qu J."/>
            <person name="Song X.-Z."/>
            <person name="Zhang L."/>
            <person name="Thornton R."/>
            <person name="Coyle M."/>
            <person name="Francisco L."/>
            <person name="Jackson L."/>
            <person name="Javaid M."/>
            <person name="Korchina V."/>
            <person name="Kovar C."/>
            <person name="Mata R."/>
            <person name="Mathew T."/>
            <person name="Ngo R."/>
            <person name="Nguyen L."/>
            <person name="Nguyen N."/>
            <person name="Okwuonu G."/>
            <person name="Ongeri F."/>
            <person name="Pham C."/>
            <person name="Simmons D."/>
            <person name="Wilczek-Boney K."/>
            <person name="Hale W."/>
            <person name="Jakkamsetti A."/>
            <person name="Pham P."/>
            <person name="Ruth R."/>
            <person name="San Lucas F."/>
            <person name="Warren J."/>
            <person name="Zhang J."/>
            <person name="Zhao Z."/>
            <person name="Zhou C."/>
            <person name="Zhu D."/>
            <person name="Lee S."/>
            <person name="Bess C."/>
            <person name="Blankenburg K."/>
            <person name="Forbes L."/>
            <person name="Fu Q."/>
            <person name="Gubbala S."/>
            <person name="Hirani K."/>
            <person name="Jayaseelan J.C."/>
            <person name="Lara F."/>
            <person name="Munidasa M."/>
            <person name="Palculict T."/>
            <person name="Patil S."/>
            <person name="Pu L.-L."/>
            <person name="Saada N."/>
            <person name="Tang L."/>
            <person name="Weissenberger G."/>
            <person name="Zhu Y."/>
            <person name="Hemphill L."/>
            <person name="Shang Y."/>
            <person name="Youmans B."/>
            <person name="Ayvaz T."/>
            <person name="Ross M."/>
            <person name="Santibanez J."/>
            <person name="Aqrawi P."/>
            <person name="Gross S."/>
            <person name="Joshi V."/>
            <person name="Fowler G."/>
            <person name="Nazareth L."/>
            <person name="Reid J."/>
            <person name="Worley K."/>
            <person name="Petrosino J."/>
            <person name="Highlander S."/>
            <person name="Gibbs R."/>
        </authorList>
    </citation>
    <scope>NUCLEOTIDE SEQUENCE [LARGE SCALE GENOMIC DNA]</scope>
    <source>
        <strain evidence="1 2">DSM 3986</strain>
    </source>
</reference>
<name>E6LM08_9FIRM</name>
<comment type="caution">
    <text evidence="1">The sequence shown here is derived from an EMBL/GenBank/DDBJ whole genome shotgun (WGS) entry which is preliminary data.</text>
</comment>
<dbReference type="EMBL" id="AEPW01000040">
    <property type="protein sequence ID" value="EFU77147.1"/>
    <property type="molecule type" value="Genomic_DNA"/>
</dbReference>